<dbReference type="EC" id="3.4.17.18" evidence="12"/>
<dbReference type="InterPro" id="IPR057246">
    <property type="entry name" value="CARBOXYPEPT_ZN_1"/>
</dbReference>
<evidence type="ECO:0000256" key="4">
    <source>
        <dbReference type="ARBA" id="ARBA00022670"/>
    </source>
</evidence>
<dbReference type="PROSITE" id="PS00133">
    <property type="entry name" value="CARBOXYPEPT_ZN_2"/>
    <property type="match status" value="1"/>
</dbReference>
<dbReference type="KEGG" id="slc:SL103_30750"/>
<evidence type="ECO:0000256" key="3">
    <source>
        <dbReference type="ARBA" id="ARBA00022645"/>
    </source>
</evidence>
<evidence type="ECO:0000256" key="8">
    <source>
        <dbReference type="ARBA" id="ARBA00022833"/>
    </source>
</evidence>
<dbReference type="InterPro" id="IPR000834">
    <property type="entry name" value="Peptidase_M14"/>
</dbReference>
<dbReference type="FunFam" id="3.40.630.10:FF:000084">
    <property type="entry name" value="Carboxypeptidase B2"/>
    <property type="match status" value="1"/>
</dbReference>
<sequence>MTRPCQCPNTDAVASPHHPTGERMRPRLRGGRTTALAALLSLALAAPIAAAQDRAAPADGPRATAHPELPHQYEVSGPATPAARTALAATGASVDEVHARAVVLTADRAQAAAVRRLGYRLRQLPDPPGAAPAAPGIRAGDFPRGYTGYHTYAEATKEIDGLVAKYPTLLSKQVIGTSHEGRDILALKVSKNVAKDENEPEVLFTAHQHAREHLTVEMALYLLGELTSKYGTDARITKLLDSREIWIIPDLNPDGGAYDIATGSFRSWRKNRQPNAGSSRVGTDLNRNWDFKWGCCDGSSGDPGDETYRGPSPASAPEVQVVSKFVRSRIVGGKQQIKTAIDFHTYSELVLWPFGFTYDETGPGMTQDEHDTFATLGKKMAATNGYTPEQSSELYITDGAIDDWLWGDQRIFAYTFEMYPSSFGSGGFYPKDSVIPKETARNREAVLQLAEIADCPYRAIGKEQQYCHGS</sequence>
<keyword evidence="6" id="KW-0732">Signal</keyword>
<evidence type="ECO:0000313" key="18">
    <source>
        <dbReference type="Proteomes" id="UP000094094"/>
    </source>
</evidence>
<dbReference type="GO" id="GO:0006508">
    <property type="term" value="P:proteolysis"/>
    <property type="evidence" value="ECO:0007669"/>
    <property type="project" value="UniProtKB-KW"/>
</dbReference>
<name>A0A1D7VTJ1_9ACTN</name>
<evidence type="ECO:0000256" key="2">
    <source>
        <dbReference type="ARBA" id="ARBA00005988"/>
    </source>
</evidence>
<comment type="similarity">
    <text evidence="2 14">Belongs to the peptidase M14 family.</text>
</comment>
<comment type="catalytic activity">
    <reaction evidence="10">
        <text>Releases a C-terminal residue, which may be hydrophobic or positively charged.</text>
        <dbReference type="EC" id="3.4.17.18"/>
    </reaction>
</comment>
<keyword evidence="4" id="KW-0645">Protease</keyword>
<keyword evidence="9" id="KW-0482">Metalloprotease</keyword>
<evidence type="ECO:0000313" key="17">
    <source>
        <dbReference type="EMBL" id="AOP50051.1"/>
    </source>
</evidence>
<keyword evidence="7" id="KW-0378">Hydrolase</keyword>
<keyword evidence="5" id="KW-0479">Metal-binding</keyword>
<evidence type="ECO:0000259" key="16">
    <source>
        <dbReference type="PROSITE" id="PS52035"/>
    </source>
</evidence>
<organism evidence="17 18">
    <name type="scientific">Streptomyces lydicus</name>
    <dbReference type="NCBI Taxonomy" id="47763"/>
    <lineage>
        <taxon>Bacteria</taxon>
        <taxon>Bacillati</taxon>
        <taxon>Actinomycetota</taxon>
        <taxon>Actinomycetes</taxon>
        <taxon>Kitasatosporales</taxon>
        <taxon>Streptomycetaceae</taxon>
        <taxon>Streptomyces</taxon>
    </lineage>
</organism>
<evidence type="ECO:0000256" key="7">
    <source>
        <dbReference type="ARBA" id="ARBA00022801"/>
    </source>
</evidence>
<dbReference type="GO" id="GO:0005615">
    <property type="term" value="C:extracellular space"/>
    <property type="evidence" value="ECO:0007669"/>
    <property type="project" value="TreeGrafter"/>
</dbReference>
<accession>A0A1D7VTJ1</accession>
<dbReference type="PROSITE" id="PS00132">
    <property type="entry name" value="CARBOXYPEPT_ZN_1"/>
    <property type="match status" value="1"/>
</dbReference>
<dbReference type="GO" id="GO:0004181">
    <property type="term" value="F:metallocarboxypeptidase activity"/>
    <property type="evidence" value="ECO:0007669"/>
    <property type="project" value="InterPro"/>
</dbReference>
<dbReference type="EMBL" id="CP017157">
    <property type="protein sequence ID" value="AOP50051.1"/>
    <property type="molecule type" value="Genomic_DNA"/>
</dbReference>
<evidence type="ECO:0000256" key="10">
    <source>
        <dbReference type="ARBA" id="ARBA00050859"/>
    </source>
</evidence>
<keyword evidence="18" id="KW-1185">Reference proteome</keyword>
<feature type="domain" description="Peptidase M14" evidence="16">
    <location>
        <begin position="148"/>
        <end position="453"/>
    </location>
</feature>
<dbReference type="PANTHER" id="PTHR11705:SF143">
    <property type="entry name" value="SLL0236 PROTEIN"/>
    <property type="match status" value="1"/>
</dbReference>
<dbReference type="Proteomes" id="UP000094094">
    <property type="component" value="Chromosome"/>
</dbReference>
<dbReference type="CDD" id="cd03859">
    <property type="entry name" value="M14_CPT"/>
    <property type="match status" value="1"/>
</dbReference>
<dbReference type="Gene3D" id="3.40.630.10">
    <property type="entry name" value="Zn peptidases"/>
    <property type="match status" value="1"/>
</dbReference>
<feature type="active site" description="Proton donor/acceptor" evidence="14">
    <location>
        <position position="417"/>
    </location>
</feature>
<gene>
    <name evidence="17" type="ORF">SL103_30750</name>
</gene>
<keyword evidence="8" id="KW-0862">Zinc</keyword>
<evidence type="ECO:0000256" key="9">
    <source>
        <dbReference type="ARBA" id="ARBA00023049"/>
    </source>
</evidence>
<evidence type="ECO:0000256" key="13">
    <source>
        <dbReference type="ARBA" id="ARBA00074273"/>
    </source>
</evidence>
<keyword evidence="3 17" id="KW-0121">Carboxypeptidase</keyword>
<feature type="region of interest" description="Disordered" evidence="15">
    <location>
        <begin position="1"/>
        <end position="27"/>
    </location>
</feature>
<dbReference type="GO" id="GO:0008270">
    <property type="term" value="F:zinc ion binding"/>
    <property type="evidence" value="ECO:0007669"/>
    <property type="project" value="InterPro"/>
</dbReference>
<dbReference type="SMART" id="SM00631">
    <property type="entry name" value="Zn_pept"/>
    <property type="match status" value="1"/>
</dbReference>
<evidence type="ECO:0000256" key="15">
    <source>
        <dbReference type="SAM" id="MobiDB-lite"/>
    </source>
</evidence>
<dbReference type="AlphaFoldDB" id="A0A1D7VTJ1"/>
<protein>
    <recommendedName>
        <fullName evidence="13">Zinc carboxypeptidase</fullName>
        <ecNumber evidence="12">3.4.17.18</ecNumber>
    </recommendedName>
</protein>
<evidence type="ECO:0000256" key="5">
    <source>
        <dbReference type="ARBA" id="ARBA00022723"/>
    </source>
</evidence>
<reference evidence="17 18" key="1">
    <citation type="submission" date="2016-09" db="EMBL/GenBank/DDBJ databases">
        <title>Complete genome sequencing of Streptomyces lydicus 103 and metabolic pathways analysis of antibiotic biosynthesis.</title>
        <authorList>
            <person name="Jia N."/>
            <person name="Ding M.-Z."/>
            <person name="Gao F."/>
            <person name="Yuan Y.-J."/>
        </authorList>
    </citation>
    <scope>NUCLEOTIDE SEQUENCE [LARGE SCALE GENOMIC DNA]</scope>
    <source>
        <strain evidence="17 18">103</strain>
    </source>
</reference>
<evidence type="ECO:0000256" key="11">
    <source>
        <dbReference type="ARBA" id="ARBA00055464"/>
    </source>
</evidence>
<comment type="function">
    <text evidence="11">Carboxypeptidase that possesses the specificities of both mammalian Cpase A and B. Thus shows broad substrate specificity, being able to cleave Cbz-Gly-Leu, Cbz-Gly-Val, Cbz-Gly-Phe, Cbz-Gly-Lys and Bz-Gly-Arg in vitro.</text>
</comment>
<proteinExistence type="inferred from homology"/>
<dbReference type="Pfam" id="PF00246">
    <property type="entry name" value="Peptidase_M14"/>
    <property type="match status" value="1"/>
</dbReference>
<evidence type="ECO:0000256" key="1">
    <source>
        <dbReference type="ARBA" id="ARBA00001947"/>
    </source>
</evidence>
<dbReference type="PRINTS" id="PR00765">
    <property type="entry name" value="CRBOXYPTASEA"/>
</dbReference>
<dbReference type="InterPro" id="IPR057247">
    <property type="entry name" value="CARBOXYPEPT_ZN_2"/>
</dbReference>
<evidence type="ECO:0000256" key="14">
    <source>
        <dbReference type="PROSITE-ProRule" id="PRU01379"/>
    </source>
</evidence>
<evidence type="ECO:0000256" key="6">
    <source>
        <dbReference type="ARBA" id="ARBA00022729"/>
    </source>
</evidence>
<dbReference type="SUPFAM" id="SSF53187">
    <property type="entry name" value="Zn-dependent exopeptidases"/>
    <property type="match status" value="1"/>
</dbReference>
<dbReference type="InterPro" id="IPR033810">
    <property type="entry name" value="Carboxypeptidase_T"/>
</dbReference>
<dbReference type="PROSITE" id="PS52035">
    <property type="entry name" value="PEPTIDASE_M14"/>
    <property type="match status" value="1"/>
</dbReference>
<evidence type="ECO:0000256" key="12">
    <source>
        <dbReference type="ARBA" id="ARBA00066554"/>
    </source>
</evidence>
<dbReference type="PANTHER" id="PTHR11705">
    <property type="entry name" value="PROTEASE FAMILY M14 CARBOXYPEPTIDASE A,B"/>
    <property type="match status" value="1"/>
</dbReference>
<comment type="cofactor">
    <cofactor evidence="1">
        <name>Zn(2+)</name>
        <dbReference type="ChEBI" id="CHEBI:29105"/>
    </cofactor>
</comment>